<organism evidence="3">
    <name type="scientific">Acididesulfobacillus acetoxydans</name>
    <dbReference type="NCBI Taxonomy" id="1561005"/>
    <lineage>
        <taxon>Bacteria</taxon>
        <taxon>Bacillati</taxon>
        <taxon>Bacillota</taxon>
        <taxon>Clostridia</taxon>
        <taxon>Eubacteriales</taxon>
        <taxon>Peptococcaceae</taxon>
        <taxon>Acididesulfobacillus</taxon>
    </lineage>
</organism>
<reference evidence="4" key="1">
    <citation type="submission" date="2014-11" db="EMBL/GenBank/DDBJ databases">
        <authorList>
            <person name="Hornung B.V."/>
        </authorList>
    </citation>
    <scope>NUCLEOTIDE SEQUENCE</scope>
    <source>
        <strain evidence="4">INE</strain>
    </source>
</reference>
<dbReference type="Gene3D" id="1.20.58.2180">
    <property type="match status" value="1"/>
</dbReference>
<name>A0A8S0WE90_9FIRM</name>
<dbReference type="Proteomes" id="UP001071230">
    <property type="component" value="Unassembled WGS sequence"/>
</dbReference>
<feature type="domain" description="Fe/B12 periplasmic-binding" evidence="2">
    <location>
        <begin position="61"/>
        <end position="331"/>
    </location>
</feature>
<dbReference type="PROSITE" id="PS51257">
    <property type="entry name" value="PROKAR_LIPOPROTEIN"/>
    <property type="match status" value="1"/>
</dbReference>
<dbReference type="PANTHER" id="PTHR30535">
    <property type="entry name" value="VITAMIN B12-BINDING PROTEIN"/>
    <property type="match status" value="1"/>
</dbReference>
<accession>A0A8S0WE90</accession>
<dbReference type="AlphaFoldDB" id="A0A8S0WE90"/>
<dbReference type="KEGG" id="aacx:DEACI_0588"/>
<dbReference type="EMBL" id="CDGJ01000071">
    <property type="protein sequence ID" value="CEJ07966.1"/>
    <property type="molecule type" value="Genomic_DNA"/>
</dbReference>
<evidence type="ECO:0000313" key="5">
    <source>
        <dbReference type="Proteomes" id="UP001071230"/>
    </source>
</evidence>
<dbReference type="PANTHER" id="PTHR30535:SF34">
    <property type="entry name" value="MOLYBDATE-BINDING PROTEIN MOLA"/>
    <property type="match status" value="1"/>
</dbReference>
<dbReference type="Pfam" id="PF01497">
    <property type="entry name" value="Peripla_BP_2"/>
    <property type="match status" value="1"/>
</dbReference>
<evidence type="ECO:0000259" key="2">
    <source>
        <dbReference type="PROSITE" id="PS50983"/>
    </source>
</evidence>
<gene>
    <name evidence="3" type="ORF">DEACI_0588</name>
    <name evidence="4" type="ORF">DEACI_2440</name>
</gene>
<dbReference type="GO" id="GO:0071281">
    <property type="term" value="P:cellular response to iron ion"/>
    <property type="evidence" value="ECO:0007669"/>
    <property type="project" value="TreeGrafter"/>
</dbReference>
<dbReference type="Gene3D" id="3.40.50.1980">
    <property type="entry name" value="Nitrogenase molybdenum iron protein domain"/>
    <property type="match status" value="2"/>
</dbReference>
<dbReference type="SUPFAM" id="SSF53807">
    <property type="entry name" value="Helical backbone' metal receptor"/>
    <property type="match status" value="1"/>
</dbReference>
<dbReference type="EMBL" id="LR746496">
    <property type="protein sequence ID" value="CAA7599942.1"/>
    <property type="molecule type" value="Genomic_DNA"/>
</dbReference>
<evidence type="ECO:0000313" key="4">
    <source>
        <dbReference type="EMBL" id="CEJ07966.1"/>
    </source>
</evidence>
<evidence type="ECO:0000313" key="3">
    <source>
        <dbReference type="EMBL" id="CAA7599942.1"/>
    </source>
</evidence>
<dbReference type="PROSITE" id="PS50983">
    <property type="entry name" value="FE_B12_PBP"/>
    <property type="match status" value="1"/>
</dbReference>
<comment type="similarity">
    <text evidence="1">Belongs to the bacterial solute-binding protein 8 family.</text>
</comment>
<dbReference type="InterPro" id="IPR050902">
    <property type="entry name" value="ABC_Transporter_SBP"/>
</dbReference>
<dbReference type="Proteomes" id="UP000836597">
    <property type="component" value="Chromosome"/>
</dbReference>
<evidence type="ECO:0000256" key="1">
    <source>
        <dbReference type="ARBA" id="ARBA00008814"/>
    </source>
</evidence>
<keyword evidence="5" id="KW-1185">Reference proteome</keyword>
<protein>
    <submittedName>
        <fullName evidence="3">ABC transporter periplasmic binding domain protein</fullName>
    </submittedName>
    <submittedName>
        <fullName evidence="4">Periplasmic binding protein</fullName>
    </submittedName>
</protein>
<sequence length="370" mass="40522">MNNGKVQTVRSLSVVVVLVLVLGLAGCGSQKGLTQNPGPTGWRTITDMAGRKVQVPDHIGKVFGTSPVATIMVYTLAPDKLVGWNYNLRPLEKKYILPKYQSLPDLGGWYAKNTGNTEELLKIRPDVLLSVGTITQTDISLANRIQNQLRIPVVMVDAPLTGMDKAYKFLGSLLGVQAKAQELGAYCQATVKEIKVKAKTIPADKRVRVYYAEGSSGLQTDPQGSSHTETLALVGGINVAHVAAQGGAGMSAVSLEQVLKWNPDVILCWNHEQGSYYPGLLTDPAWHSLKAVQTNRVYEIPDAPFNWFDRPPSVNRLIGLKWLGNLLYPQVYKYDMVAETKSFYSMFYHYNLSDAQAKALLATSSLKVAP</sequence>
<dbReference type="InterPro" id="IPR002491">
    <property type="entry name" value="ABC_transptr_periplasmic_BD"/>
</dbReference>
<dbReference type="RefSeq" id="WP_240983690.1">
    <property type="nucleotide sequence ID" value="NZ_CDGJ01000071.1"/>
</dbReference>
<proteinExistence type="inferred from homology"/>
<reference evidence="3" key="2">
    <citation type="submission" date="2020-01" db="EMBL/GenBank/DDBJ databases">
        <authorList>
            <person name="Hornung B."/>
        </authorList>
    </citation>
    <scope>NUCLEOTIDE SEQUENCE</scope>
    <source>
        <strain evidence="3">PacBioINE</strain>
    </source>
</reference>